<dbReference type="EMBL" id="CAKXAJ010023462">
    <property type="protein sequence ID" value="CAH2227833.1"/>
    <property type="molecule type" value="Genomic_DNA"/>
</dbReference>
<proteinExistence type="predicted"/>
<feature type="region of interest" description="Disordered" evidence="1">
    <location>
        <begin position="1"/>
        <end position="20"/>
    </location>
</feature>
<dbReference type="Proteomes" id="UP000838756">
    <property type="component" value="Unassembled WGS sequence"/>
</dbReference>
<evidence type="ECO:0000256" key="1">
    <source>
        <dbReference type="SAM" id="MobiDB-lite"/>
    </source>
</evidence>
<protein>
    <submittedName>
        <fullName evidence="2">Jg22310 protein</fullName>
    </submittedName>
</protein>
<accession>A0A8S4R1E3</accession>
<feature type="compositionally biased region" description="Basic and acidic residues" evidence="1">
    <location>
        <begin position="1"/>
        <end position="10"/>
    </location>
</feature>
<reference evidence="2" key="1">
    <citation type="submission" date="2022-03" db="EMBL/GenBank/DDBJ databases">
        <authorList>
            <person name="Lindestad O."/>
        </authorList>
    </citation>
    <scope>NUCLEOTIDE SEQUENCE</scope>
</reference>
<dbReference type="AlphaFoldDB" id="A0A8S4R1E3"/>
<evidence type="ECO:0000313" key="3">
    <source>
        <dbReference type="Proteomes" id="UP000838756"/>
    </source>
</evidence>
<comment type="caution">
    <text evidence="2">The sequence shown here is derived from an EMBL/GenBank/DDBJ whole genome shotgun (WGS) entry which is preliminary data.</text>
</comment>
<keyword evidence="3" id="KW-1185">Reference proteome</keyword>
<sequence>MAEASMKNDADADADADGWNIPDINCESLVRETESAFFTCLPSANAVALRRYTREILKYCCVYNDLDYEGIKPPEVLESEWIGE</sequence>
<name>A0A8S4R1E3_9NEOP</name>
<organism evidence="2 3">
    <name type="scientific">Pararge aegeria aegeria</name>
    <dbReference type="NCBI Taxonomy" id="348720"/>
    <lineage>
        <taxon>Eukaryota</taxon>
        <taxon>Metazoa</taxon>
        <taxon>Ecdysozoa</taxon>
        <taxon>Arthropoda</taxon>
        <taxon>Hexapoda</taxon>
        <taxon>Insecta</taxon>
        <taxon>Pterygota</taxon>
        <taxon>Neoptera</taxon>
        <taxon>Endopterygota</taxon>
        <taxon>Lepidoptera</taxon>
        <taxon>Glossata</taxon>
        <taxon>Ditrysia</taxon>
        <taxon>Papilionoidea</taxon>
        <taxon>Nymphalidae</taxon>
        <taxon>Satyrinae</taxon>
        <taxon>Satyrini</taxon>
        <taxon>Parargina</taxon>
        <taxon>Pararge</taxon>
    </lineage>
</organism>
<evidence type="ECO:0000313" key="2">
    <source>
        <dbReference type="EMBL" id="CAH2227833.1"/>
    </source>
</evidence>
<gene>
    <name evidence="2" type="primary">jg22310</name>
    <name evidence="2" type="ORF">PAEG_LOCUS8077</name>
</gene>